<dbReference type="PANTHER" id="PTHR12126">
    <property type="entry name" value="NADH-UBIQUINONE OXIDOREDUCTASE 39 KDA SUBUNIT-RELATED"/>
    <property type="match status" value="1"/>
</dbReference>
<dbReference type="SMART" id="SM00822">
    <property type="entry name" value="PKS_KR"/>
    <property type="match status" value="1"/>
</dbReference>
<proteinExistence type="predicted"/>
<evidence type="ECO:0000313" key="4">
    <source>
        <dbReference type="Proteomes" id="UP000439914"/>
    </source>
</evidence>
<evidence type="ECO:0000313" key="3">
    <source>
        <dbReference type="EMBL" id="MXP35226.1"/>
    </source>
</evidence>
<name>A0A6I4U9X6_9SPHN</name>
<evidence type="ECO:0000256" key="1">
    <source>
        <dbReference type="SAM" id="MobiDB-lite"/>
    </source>
</evidence>
<dbReference type="InterPro" id="IPR051207">
    <property type="entry name" value="ComplexI_NDUFA9_subunit"/>
</dbReference>
<feature type="domain" description="Ketoreductase" evidence="2">
    <location>
        <begin position="34"/>
        <end position="175"/>
    </location>
</feature>
<evidence type="ECO:0000259" key="2">
    <source>
        <dbReference type="SMART" id="SM00822"/>
    </source>
</evidence>
<reference evidence="3 4" key="1">
    <citation type="submission" date="2019-12" db="EMBL/GenBank/DDBJ databases">
        <title>Genomic-based taxomic classification of the family Erythrobacteraceae.</title>
        <authorList>
            <person name="Xu L."/>
        </authorList>
    </citation>
    <scope>NUCLEOTIDE SEQUENCE [LARGE SCALE GENOMIC DNA]</scope>
    <source>
        <strain evidence="3 4">CGMCC 1.8703</strain>
    </source>
</reference>
<accession>A0A6I4U9X6</accession>
<dbReference type="Gene3D" id="3.40.50.720">
    <property type="entry name" value="NAD(P)-binding Rossmann-like Domain"/>
    <property type="match status" value="1"/>
</dbReference>
<gene>
    <name evidence="3" type="ORF">GRI55_05515</name>
</gene>
<dbReference type="Proteomes" id="UP000439914">
    <property type="component" value="Unassembled WGS sequence"/>
</dbReference>
<feature type="region of interest" description="Disordered" evidence="1">
    <location>
        <begin position="1"/>
        <end position="32"/>
    </location>
</feature>
<dbReference type="GO" id="GO:0044877">
    <property type="term" value="F:protein-containing complex binding"/>
    <property type="evidence" value="ECO:0007669"/>
    <property type="project" value="TreeGrafter"/>
</dbReference>
<dbReference type="Pfam" id="PF01370">
    <property type="entry name" value="Epimerase"/>
    <property type="match status" value="1"/>
</dbReference>
<dbReference type="InterPro" id="IPR036291">
    <property type="entry name" value="NAD(P)-bd_dom_sf"/>
</dbReference>
<dbReference type="InterPro" id="IPR057326">
    <property type="entry name" value="KR_dom"/>
</dbReference>
<dbReference type="EMBL" id="WTYG01000002">
    <property type="protein sequence ID" value="MXP35226.1"/>
    <property type="molecule type" value="Genomic_DNA"/>
</dbReference>
<dbReference type="PANTHER" id="PTHR12126:SF11">
    <property type="entry name" value="NADH DEHYDROGENASE [UBIQUINONE] 1 ALPHA SUBCOMPLEX SUBUNIT 9, MITOCHONDRIAL"/>
    <property type="match status" value="1"/>
</dbReference>
<organism evidence="3 4">
    <name type="scientific">Qipengyuania citrea</name>
    <dbReference type="NCBI Taxonomy" id="225971"/>
    <lineage>
        <taxon>Bacteria</taxon>
        <taxon>Pseudomonadati</taxon>
        <taxon>Pseudomonadota</taxon>
        <taxon>Alphaproteobacteria</taxon>
        <taxon>Sphingomonadales</taxon>
        <taxon>Erythrobacteraceae</taxon>
        <taxon>Qipengyuania</taxon>
    </lineage>
</organism>
<sequence length="336" mass="35973">MPRDHGAAGRPAGTHARLCPARRRRPPRSHGAPVTIALTGATGFVGQAVLDQAAQSDETVRALTRRAQAPRANVEWVAGDLSDTAALAALCEPCDAIVHVAGLTNAPDPAAFEEANVDGTARLIAAARHSRAKRFVFVSSLSAREPGLSAYGASKARAEKLVEASGLDWTNVRPPGVYGPRDVDYFEMFRSARFGFVPLPPGGASSIIHVTDLARLLLALVDAPPALVRRRVFEPDDAREGGWSHKELARAIGKAVGRPVFAPHLPRSVLDAAAKVDRMVRGDKARLTADRVGYMTHPNWVARSAMKVPEAVWSPSVSGEEGLAATARWYRDNGWL</sequence>
<comment type="caution">
    <text evidence="3">The sequence shown here is derived from an EMBL/GenBank/DDBJ whole genome shotgun (WGS) entry which is preliminary data.</text>
</comment>
<protein>
    <submittedName>
        <fullName evidence="3">NAD(P)H-binding protein</fullName>
    </submittedName>
</protein>
<dbReference type="SUPFAM" id="SSF51735">
    <property type="entry name" value="NAD(P)-binding Rossmann-fold domains"/>
    <property type="match status" value="1"/>
</dbReference>
<dbReference type="AlphaFoldDB" id="A0A6I4U9X6"/>
<dbReference type="InterPro" id="IPR001509">
    <property type="entry name" value="Epimerase_deHydtase"/>
</dbReference>